<dbReference type="PANTHER" id="PTHR39322:SF1">
    <property type="entry name" value="ISOVALERYL-HOMOSERINE LACTONE SYNTHASE"/>
    <property type="match status" value="1"/>
</dbReference>
<evidence type="ECO:0000256" key="7">
    <source>
        <dbReference type="ARBA" id="ARBA00048576"/>
    </source>
</evidence>
<dbReference type="EC" id="2.3.1.184" evidence="1 9"/>
<dbReference type="GO" id="GO:0007165">
    <property type="term" value="P:signal transduction"/>
    <property type="evidence" value="ECO:0007669"/>
    <property type="project" value="TreeGrafter"/>
</dbReference>
<keyword evidence="11" id="KW-1185">Reference proteome</keyword>
<dbReference type="InterPro" id="IPR018311">
    <property type="entry name" value="Autoind_synth_CS"/>
</dbReference>
<dbReference type="InterPro" id="IPR001690">
    <property type="entry name" value="Autoind_synthase"/>
</dbReference>
<reference evidence="10" key="1">
    <citation type="submission" date="2020-04" db="EMBL/GenBank/DDBJ databases">
        <title>Description of Shewanella salipaludis sp. nov., isolated from a salt marsh.</title>
        <authorList>
            <person name="Park S."/>
            <person name="Yoon J.-H."/>
        </authorList>
    </citation>
    <scope>NUCLEOTIDE SEQUENCE</scope>
    <source>
        <strain evidence="10">SHSM-M6</strain>
    </source>
</reference>
<evidence type="ECO:0000256" key="5">
    <source>
        <dbReference type="ARBA" id="ARBA00022691"/>
    </source>
</evidence>
<dbReference type="InterPro" id="IPR016181">
    <property type="entry name" value="Acyl_CoA_acyltransferase"/>
</dbReference>
<evidence type="ECO:0000256" key="6">
    <source>
        <dbReference type="ARBA" id="ARBA00022929"/>
    </source>
</evidence>
<dbReference type="EMBL" id="JAAXYH010000014">
    <property type="protein sequence ID" value="NMH66670.1"/>
    <property type="molecule type" value="Genomic_DNA"/>
</dbReference>
<protein>
    <recommendedName>
        <fullName evidence="2 9">Acyl-homoserine-lactone synthase</fullName>
        <ecNumber evidence="1 9">2.3.1.184</ecNumber>
    </recommendedName>
    <alternativeName>
        <fullName evidence="9">Autoinducer synthesis protein</fullName>
    </alternativeName>
</protein>
<organism evidence="10 11">
    <name type="scientific">Shewanella salipaludis</name>
    <dbReference type="NCBI Taxonomy" id="2723052"/>
    <lineage>
        <taxon>Bacteria</taxon>
        <taxon>Pseudomonadati</taxon>
        <taxon>Pseudomonadota</taxon>
        <taxon>Gammaproteobacteria</taxon>
        <taxon>Alteromonadales</taxon>
        <taxon>Shewanellaceae</taxon>
        <taxon>Shewanella</taxon>
    </lineage>
</organism>
<evidence type="ECO:0000256" key="8">
    <source>
        <dbReference type="PROSITE-ProRule" id="PRU00533"/>
    </source>
</evidence>
<accession>A0A972FV36</accession>
<dbReference type="PANTHER" id="PTHR39322">
    <property type="entry name" value="ACYL-HOMOSERINE-LACTONE SYNTHASE"/>
    <property type="match status" value="1"/>
</dbReference>
<keyword evidence="5 9" id="KW-0949">S-adenosyl-L-methionine</keyword>
<evidence type="ECO:0000313" key="10">
    <source>
        <dbReference type="EMBL" id="NMH66670.1"/>
    </source>
</evidence>
<dbReference type="Gene3D" id="3.40.630.30">
    <property type="match status" value="1"/>
</dbReference>
<evidence type="ECO:0000256" key="3">
    <source>
        <dbReference type="ARBA" id="ARBA00022654"/>
    </source>
</evidence>
<dbReference type="PROSITE" id="PS00949">
    <property type="entry name" value="AUTOINDUCER_SYNTH_1"/>
    <property type="match status" value="1"/>
</dbReference>
<comment type="catalytic activity">
    <reaction evidence="7 9">
        <text>a fatty acyl-[ACP] + S-adenosyl-L-methionine = an N-acyl-L-homoserine lactone + S-methyl-5'-thioadenosine + holo-[ACP] + H(+)</text>
        <dbReference type="Rhea" id="RHEA:10096"/>
        <dbReference type="Rhea" id="RHEA-COMP:9685"/>
        <dbReference type="Rhea" id="RHEA-COMP:14125"/>
        <dbReference type="ChEBI" id="CHEBI:15378"/>
        <dbReference type="ChEBI" id="CHEBI:17509"/>
        <dbReference type="ChEBI" id="CHEBI:55474"/>
        <dbReference type="ChEBI" id="CHEBI:59789"/>
        <dbReference type="ChEBI" id="CHEBI:64479"/>
        <dbReference type="ChEBI" id="CHEBI:138651"/>
        <dbReference type="EC" id="2.3.1.184"/>
    </reaction>
</comment>
<comment type="caution">
    <text evidence="10">The sequence shown here is derived from an EMBL/GenBank/DDBJ whole genome shotgun (WGS) entry which is preliminary data.</text>
</comment>
<dbReference type="PRINTS" id="PR01549">
    <property type="entry name" value="AUTOINDCRSYN"/>
</dbReference>
<dbReference type="Proteomes" id="UP000737113">
    <property type="component" value="Unassembled WGS sequence"/>
</dbReference>
<keyword evidence="6 8" id="KW-0071">Autoinducer synthesis</keyword>
<evidence type="ECO:0000313" key="11">
    <source>
        <dbReference type="Proteomes" id="UP000737113"/>
    </source>
</evidence>
<dbReference type="SUPFAM" id="SSF55729">
    <property type="entry name" value="Acyl-CoA N-acyltransferases (Nat)"/>
    <property type="match status" value="1"/>
</dbReference>
<evidence type="ECO:0000256" key="9">
    <source>
        <dbReference type="RuleBase" id="RU361135"/>
    </source>
</evidence>
<evidence type="ECO:0000256" key="2">
    <source>
        <dbReference type="ARBA" id="ARBA00018768"/>
    </source>
</evidence>
<evidence type="ECO:0000256" key="4">
    <source>
        <dbReference type="ARBA" id="ARBA00022679"/>
    </source>
</evidence>
<dbReference type="PROSITE" id="PS51187">
    <property type="entry name" value="AUTOINDUCER_SYNTH_2"/>
    <property type="match status" value="1"/>
</dbReference>
<keyword evidence="3 8" id="KW-0673">Quorum sensing</keyword>
<dbReference type="RefSeq" id="WP_169565390.1">
    <property type="nucleotide sequence ID" value="NZ_JAAXYH010000014.1"/>
</dbReference>
<proteinExistence type="inferred from homology"/>
<gene>
    <name evidence="10" type="ORF">HC757_16055</name>
</gene>
<dbReference type="GO" id="GO:0009372">
    <property type="term" value="P:quorum sensing"/>
    <property type="evidence" value="ECO:0007669"/>
    <property type="project" value="UniProtKB-UniRule"/>
</dbReference>
<evidence type="ECO:0000256" key="1">
    <source>
        <dbReference type="ARBA" id="ARBA00012340"/>
    </source>
</evidence>
<dbReference type="GO" id="GO:0061579">
    <property type="term" value="F:N-acyl homoserine lactone synthase activity"/>
    <property type="evidence" value="ECO:0007669"/>
    <property type="project" value="UniProtKB-UniRule"/>
</dbReference>
<comment type="similarity">
    <text evidence="8 9">Belongs to the autoinducer synthase family.</text>
</comment>
<dbReference type="Pfam" id="PF00765">
    <property type="entry name" value="Autoind_synth"/>
    <property type="match status" value="1"/>
</dbReference>
<dbReference type="AlphaFoldDB" id="A0A972FV36"/>
<sequence>MRNIQIIKDHNISDNKNAPLLEEMFRLRGEVFNKRLGWEVKISNGLEKDNFDKQTPSYITMSNNKNNIIGCWRALPTTNKYMLKDVFPQLLRGETPPEDSNIFEISRFAISKNRDGKNMAIASEDTASLVRSFYTFAIENNITDYVLVTTVACERILKYLGVTMRRMGDGKSMQVGIEKSVALWIKVDDNLNIAQHH</sequence>
<name>A0A972FV36_9GAMM</name>
<keyword evidence="4 9" id="KW-0808">Transferase</keyword>